<feature type="compositionally biased region" description="Polar residues" evidence="1">
    <location>
        <begin position="92"/>
        <end position="104"/>
    </location>
</feature>
<feature type="compositionally biased region" description="Low complexity" evidence="1">
    <location>
        <begin position="238"/>
        <end position="254"/>
    </location>
</feature>
<evidence type="ECO:0000313" key="4">
    <source>
        <dbReference type="Proteomes" id="UP000032141"/>
    </source>
</evidence>
<feature type="compositionally biased region" description="Low complexity" evidence="1">
    <location>
        <begin position="192"/>
        <end position="202"/>
    </location>
</feature>
<reference evidence="3" key="2">
    <citation type="submission" date="2015-03" db="UniProtKB">
        <authorList>
            <consortium name="EnsemblPlants"/>
        </authorList>
    </citation>
    <scope>IDENTIFICATION</scope>
</reference>
<dbReference type="Proteomes" id="UP000032141">
    <property type="component" value="Chromosome C2"/>
</dbReference>
<dbReference type="AlphaFoldDB" id="A0A0D3AT27"/>
<organism evidence="3 4">
    <name type="scientific">Brassica oleracea var. oleracea</name>
    <dbReference type="NCBI Taxonomy" id="109376"/>
    <lineage>
        <taxon>Eukaryota</taxon>
        <taxon>Viridiplantae</taxon>
        <taxon>Streptophyta</taxon>
        <taxon>Embryophyta</taxon>
        <taxon>Tracheophyta</taxon>
        <taxon>Spermatophyta</taxon>
        <taxon>Magnoliopsida</taxon>
        <taxon>eudicotyledons</taxon>
        <taxon>Gunneridae</taxon>
        <taxon>Pentapetalae</taxon>
        <taxon>rosids</taxon>
        <taxon>malvids</taxon>
        <taxon>Brassicales</taxon>
        <taxon>Brassicaceae</taxon>
        <taxon>Brassiceae</taxon>
        <taxon>Brassica</taxon>
    </lineage>
</organism>
<protein>
    <recommendedName>
        <fullName evidence="2">DUF4283 domain-containing protein</fullName>
    </recommendedName>
</protein>
<dbReference type="InterPro" id="IPR036875">
    <property type="entry name" value="Znf_CCHC_sf"/>
</dbReference>
<feature type="domain" description="DUF4283" evidence="2">
    <location>
        <begin position="338"/>
        <end position="422"/>
    </location>
</feature>
<dbReference type="SUPFAM" id="SSF57756">
    <property type="entry name" value="Retrovirus zinc finger-like domains"/>
    <property type="match status" value="1"/>
</dbReference>
<dbReference type="Pfam" id="PF14111">
    <property type="entry name" value="DUF4283"/>
    <property type="match status" value="1"/>
</dbReference>
<dbReference type="PANTHER" id="PTHR31286">
    <property type="entry name" value="GLYCINE-RICH CELL WALL STRUCTURAL PROTEIN 1.8-LIKE"/>
    <property type="match status" value="1"/>
</dbReference>
<dbReference type="GO" id="GO:0003676">
    <property type="term" value="F:nucleic acid binding"/>
    <property type="evidence" value="ECO:0007669"/>
    <property type="project" value="InterPro"/>
</dbReference>
<feature type="region of interest" description="Disordered" evidence="1">
    <location>
        <begin position="238"/>
        <end position="295"/>
    </location>
</feature>
<dbReference type="InterPro" id="IPR040256">
    <property type="entry name" value="At4g02000-like"/>
</dbReference>
<accession>A0A0D3AT27</accession>
<evidence type="ECO:0000313" key="3">
    <source>
        <dbReference type="EnsemblPlants" id="Bo2g108950.1"/>
    </source>
</evidence>
<dbReference type="HOGENOM" id="CLU_433731_0_0_1"/>
<feature type="region of interest" description="Disordered" evidence="1">
    <location>
        <begin position="64"/>
        <end position="111"/>
    </location>
</feature>
<feature type="region of interest" description="Disordered" evidence="1">
    <location>
        <begin position="577"/>
        <end position="614"/>
    </location>
</feature>
<dbReference type="InterPro" id="IPR025558">
    <property type="entry name" value="DUF4283"/>
</dbReference>
<dbReference type="GO" id="GO:0008270">
    <property type="term" value="F:zinc ion binding"/>
    <property type="evidence" value="ECO:0007669"/>
    <property type="project" value="InterPro"/>
</dbReference>
<feature type="compositionally biased region" description="Basic residues" evidence="1">
    <location>
        <begin position="162"/>
        <end position="181"/>
    </location>
</feature>
<sequence>MFSDGTDAKESHATDSVMLLLPSSSSLLYVNLMLTEADDLEPGEIRNDDSVNVNIEANLVVVEDDSKDPADKKKKKTENVRWPSGRTEHFSHTTTRGRQFDTQGQRGGTGLAKKSLRGFLARWPFGATEKATVGFFHLLRRSQARRRQSPPVLSSGPPLLMGKKKTPKKSPPKKPSSKKSRVPPPKSPALVPGSQPIASPPAAASPPPPLMGPSSPQAPWATSDLVVRSCSALEIDLTDTSSARSSPATATHTASVKDAPATVPEPVLKNSPAGTTPQSETKEKTTNNTPISTQPKVDSWKDIVKGSGKQLQKKGTGFTLPSGEACIKIPNSVIEKNQKSWECFVIGQFYSDPPSQGTLHNIVNGIWSKYYRDITVSKMDGFAFLFRIPNATVRKRVLHQRLWQIEGQTMFVANWEPGLTPTKPELSSAPIWLELRNVPFQFFNEDGLERIAGLVGEPKFLHPATAAKTNLEVAKVFTIIGPREPLPEAVNVQFDSGEITRVLVSSPWMPPICEFCKEIGHCLKRCKKAPITCKTCNSTSHLSENCQRAKPITQQKIGSRRNKARLVTEIWKQKEKLSDEPEIAQKPSNPRPIPPLPNEKSSTPLVGEGSGLSVSDKRTHLMYLQKTRTLS</sequence>
<dbReference type="Gramene" id="Bo2g108950.1">
    <property type="protein sequence ID" value="Bo2g108950.1"/>
    <property type="gene ID" value="Bo2g108950"/>
</dbReference>
<dbReference type="EnsemblPlants" id="Bo2g108950.1">
    <property type="protein sequence ID" value="Bo2g108950.1"/>
    <property type="gene ID" value="Bo2g108950"/>
</dbReference>
<dbReference type="PANTHER" id="PTHR31286:SF55">
    <property type="entry name" value="DUF4283 DOMAIN-CONTAINING PROTEIN"/>
    <property type="match status" value="1"/>
</dbReference>
<feature type="region of interest" description="Disordered" evidence="1">
    <location>
        <begin position="143"/>
        <end position="219"/>
    </location>
</feature>
<keyword evidence="4" id="KW-1185">Reference proteome</keyword>
<dbReference type="Gene3D" id="4.10.60.10">
    <property type="entry name" value="Zinc finger, CCHC-type"/>
    <property type="match status" value="1"/>
</dbReference>
<feature type="compositionally biased region" description="Polar residues" evidence="1">
    <location>
        <begin position="286"/>
        <end position="295"/>
    </location>
</feature>
<proteinExistence type="predicted"/>
<evidence type="ECO:0000259" key="2">
    <source>
        <dbReference type="Pfam" id="PF14111"/>
    </source>
</evidence>
<dbReference type="eggNOG" id="KOG1075">
    <property type="taxonomic scope" value="Eukaryota"/>
</dbReference>
<name>A0A0D3AT27_BRAOL</name>
<feature type="compositionally biased region" description="Low complexity" evidence="1">
    <location>
        <begin position="149"/>
        <end position="160"/>
    </location>
</feature>
<reference evidence="3 4" key="1">
    <citation type="journal article" date="2014" name="Genome Biol.">
        <title>Transcriptome and methylome profiling reveals relics of genome dominance in the mesopolyploid Brassica oleracea.</title>
        <authorList>
            <person name="Parkin I.A."/>
            <person name="Koh C."/>
            <person name="Tang H."/>
            <person name="Robinson S.J."/>
            <person name="Kagale S."/>
            <person name="Clarke W.E."/>
            <person name="Town C.D."/>
            <person name="Nixon J."/>
            <person name="Krishnakumar V."/>
            <person name="Bidwell S.L."/>
            <person name="Denoeud F."/>
            <person name="Belcram H."/>
            <person name="Links M.G."/>
            <person name="Just J."/>
            <person name="Clarke C."/>
            <person name="Bender T."/>
            <person name="Huebert T."/>
            <person name="Mason A.S."/>
            <person name="Pires J.C."/>
            <person name="Barker G."/>
            <person name="Moore J."/>
            <person name="Walley P.G."/>
            <person name="Manoli S."/>
            <person name="Batley J."/>
            <person name="Edwards D."/>
            <person name="Nelson M.N."/>
            <person name="Wang X."/>
            <person name="Paterson A.H."/>
            <person name="King G."/>
            <person name="Bancroft I."/>
            <person name="Chalhoub B."/>
            <person name="Sharpe A.G."/>
        </authorList>
    </citation>
    <scope>NUCLEOTIDE SEQUENCE</scope>
    <source>
        <strain evidence="3 4">cv. TO1000</strain>
    </source>
</reference>
<evidence type="ECO:0000256" key="1">
    <source>
        <dbReference type="SAM" id="MobiDB-lite"/>
    </source>
</evidence>